<dbReference type="Gene3D" id="1.10.390.10">
    <property type="entry name" value="Neutral Protease Domain 2"/>
    <property type="match status" value="1"/>
</dbReference>
<sequence>MTMRKSAALLALALPLAFGRPAQAQAPVQYNLSFPNAAHHEARITVTFRELPAGPLQVRMARSSPGRYALHEFAKNVYDVQATDSKGQRLSVMKPDPYGWTVAGHDGTVTFIYTLFGDRTDGTYAGIDSRHAHLNIPATLAYAQGLEQRPAEVKFALPQGWTVASQLRPDAGGATWYAPNLQYLMDSPTSLGPQQVRTWQEQGKTIELQVLHDGTPAELDAYTEQTKKIVKEAAAIFGGLPDYDFGRYTFVANYLPQTSSDGMEHRNSTSLTSSRPLRGPGAIDNLGTVAHEFFHSWNVERLRPQDLEPFDFQRANMSSNLWFAEGFTQYYGELLLRRAGIYTDEQYCQEALSGIVDAMLTIPGPKRYSPVYMSQQAPFVDAAAAIDPNNRSNTYLSYYYIGAGNALALDLQLRQRFKTDLDTYLRALWKEHGQQQNYAPAKPYTLRDLQRVLGQVTKDTTFAGQFFRQHIMGHEAHNYEQLLAPAGLLVRRAQAGQATLEARLQFNPDSSATLGTTLLGSPFYLAGLDREDVVLRLDGRKPTNAREVQKLLTAHKPGDVIQVEARARDGVRTVPVTLQENSDLEVVPYEKADRTLTKAQKKFREEWLNGKAKSGGKR</sequence>
<protein>
    <submittedName>
        <fullName evidence="4">Putative metalloprotease with PDZ domain</fullName>
    </submittedName>
</protein>
<dbReference type="SUPFAM" id="SSF55486">
    <property type="entry name" value="Metalloproteases ('zincins'), catalytic domain"/>
    <property type="match status" value="1"/>
</dbReference>
<dbReference type="GO" id="GO:0006508">
    <property type="term" value="P:proteolysis"/>
    <property type="evidence" value="ECO:0007669"/>
    <property type="project" value="UniProtKB-KW"/>
</dbReference>
<dbReference type="PIRSF" id="PIRSF016493">
    <property type="entry name" value="Glycyl_aminpptds"/>
    <property type="match status" value="1"/>
</dbReference>
<reference evidence="4 5" key="1">
    <citation type="submission" date="2020-08" db="EMBL/GenBank/DDBJ databases">
        <title>Genomic Encyclopedia of Type Strains, Phase IV (KMG-IV): sequencing the most valuable type-strain genomes for metagenomic binning, comparative biology and taxonomic classification.</title>
        <authorList>
            <person name="Goeker M."/>
        </authorList>
    </citation>
    <scope>NUCLEOTIDE SEQUENCE [LARGE SCALE GENOMIC DNA]</scope>
    <source>
        <strain evidence="4 5">DSM 26718</strain>
    </source>
</reference>
<dbReference type="EMBL" id="JACHGG010000002">
    <property type="protein sequence ID" value="MBB6059018.1"/>
    <property type="molecule type" value="Genomic_DNA"/>
</dbReference>
<proteinExistence type="predicted"/>
<feature type="domain" description="Peptidase M61 catalytic" evidence="2">
    <location>
        <begin position="286"/>
        <end position="403"/>
    </location>
</feature>
<accession>A0A7W9WBI2</accession>
<dbReference type="SUPFAM" id="SSF50156">
    <property type="entry name" value="PDZ domain-like"/>
    <property type="match status" value="1"/>
</dbReference>
<feature type="domain" description="Peptidase M61 N-terminal" evidence="3">
    <location>
        <begin position="29"/>
        <end position="192"/>
    </location>
</feature>
<dbReference type="InterPro" id="IPR036034">
    <property type="entry name" value="PDZ_sf"/>
</dbReference>
<keyword evidence="5" id="KW-1185">Reference proteome</keyword>
<keyword evidence="4" id="KW-0645">Protease</keyword>
<dbReference type="GO" id="GO:0008237">
    <property type="term" value="F:metallopeptidase activity"/>
    <property type="evidence" value="ECO:0007669"/>
    <property type="project" value="UniProtKB-KW"/>
</dbReference>
<evidence type="ECO:0000256" key="1">
    <source>
        <dbReference type="SAM" id="SignalP"/>
    </source>
</evidence>
<name>A0A7W9WBI2_9BACT</name>
<keyword evidence="4" id="KW-0482">Metalloprotease</keyword>
<dbReference type="InterPro" id="IPR040756">
    <property type="entry name" value="Peptidase_M61_N"/>
</dbReference>
<dbReference type="Pfam" id="PF17899">
    <property type="entry name" value="Peptidase_M61_N"/>
    <property type="match status" value="1"/>
</dbReference>
<keyword evidence="4" id="KW-0378">Hydrolase</keyword>
<dbReference type="AlphaFoldDB" id="A0A7W9WBI2"/>
<dbReference type="InterPro" id="IPR024191">
    <property type="entry name" value="Peptidase_M61"/>
</dbReference>
<evidence type="ECO:0000313" key="4">
    <source>
        <dbReference type="EMBL" id="MBB6059018.1"/>
    </source>
</evidence>
<dbReference type="RefSeq" id="WP_183402837.1">
    <property type="nucleotide sequence ID" value="NZ_JACHGG010000002.1"/>
</dbReference>
<evidence type="ECO:0000313" key="5">
    <source>
        <dbReference type="Proteomes" id="UP000532746"/>
    </source>
</evidence>
<dbReference type="InterPro" id="IPR007963">
    <property type="entry name" value="Peptidase_M61_catalytic"/>
</dbReference>
<evidence type="ECO:0000259" key="3">
    <source>
        <dbReference type="Pfam" id="PF17899"/>
    </source>
</evidence>
<evidence type="ECO:0000259" key="2">
    <source>
        <dbReference type="Pfam" id="PF05299"/>
    </source>
</evidence>
<keyword evidence="1" id="KW-0732">Signal</keyword>
<dbReference type="InterPro" id="IPR027268">
    <property type="entry name" value="Peptidase_M4/M1_CTD_sf"/>
</dbReference>
<comment type="caution">
    <text evidence="4">The sequence shown here is derived from an EMBL/GenBank/DDBJ whole genome shotgun (WGS) entry which is preliminary data.</text>
</comment>
<feature type="chain" id="PRO_5030963375" evidence="1">
    <location>
        <begin position="25"/>
        <end position="618"/>
    </location>
</feature>
<dbReference type="Gene3D" id="2.60.40.3650">
    <property type="match status" value="1"/>
</dbReference>
<dbReference type="Pfam" id="PF05299">
    <property type="entry name" value="Peptidase_M61"/>
    <property type="match status" value="1"/>
</dbReference>
<organism evidence="4 5">
    <name type="scientific">Hymenobacter luteus</name>
    <dbReference type="NCBI Taxonomy" id="1411122"/>
    <lineage>
        <taxon>Bacteria</taxon>
        <taxon>Pseudomonadati</taxon>
        <taxon>Bacteroidota</taxon>
        <taxon>Cytophagia</taxon>
        <taxon>Cytophagales</taxon>
        <taxon>Hymenobacteraceae</taxon>
        <taxon>Hymenobacter</taxon>
    </lineage>
</organism>
<gene>
    <name evidence="4" type="ORF">HNQ93_001864</name>
</gene>
<feature type="signal peptide" evidence="1">
    <location>
        <begin position="1"/>
        <end position="24"/>
    </location>
</feature>
<dbReference type="Proteomes" id="UP000532746">
    <property type="component" value="Unassembled WGS sequence"/>
</dbReference>
<dbReference type="Gene3D" id="2.30.42.10">
    <property type="match status" value="1"/>
</dbReference>